<evidence type="ECO:0000313" key="1">
    <source>
        <dbReference type="EMBL" id="MCI97990.1"/>
    </source>
</evidence>
<feature type="non-terminal residue" evidence="1">
    <location>
        <position position="54"/>
    </location>
</feature>
<dbReference type="Proteomes" id="UP000265520">
    <property type="component" value="Unassembled WGS sequence"/>
</dbReference>
<name>A0A392WKW1_9FABA</name>
<dbReference type="AlphaFoldDB" id="A0A392WKW1"/>
<keyword evidence="2" id="KW-1185">Reference proteome</keyword>
<reference evidence="1 2" key="1">
    <citation type="journal article" date="2018" name="Front. Plant Sci.">
        <title>Red Clover (Trifolium pratense) and Zigzag Clover (T. medium) - A Picture of Genomic Similarities and Differences.</title>
        <authorList>
            <person name="Dluhosova J."/>
            <person name="Istvanek J."/>
            <person name="Nedelnik J."/>
            <person name="Repkova J."/>
        </authorList>
    </citation>
    <scope>NUCLEOTIDE SEQUENCE [LARGE SCALE GENOMIC DNA]</scope>
    <source>
        <strain evidence="2">cv. 10/8</strain>
        <tissue evidence="1">Leaf</tissue>
    </source>
</reference>
<sequence>MWGRHYKVAQGSKFGVIQHPQHHPHHISQHGQYYEYELRMTAYNNNKAVMTDYD</sequence>
<accession>A0A392WKW1</accession>
<comment type="caution">
    <text evidence="1">The sequence shown here is derived from an EMBL/GenBank/DDBJ whole genome shotgun (WGS) entry which is preliminary data.</text>
</comment>
<proteinExistence type="predicted"/>
<dbReference type="EMBL" id="LXQA011460704">
    <property type="protein sequence ID" value="MCI97990.1"/>
    <property type="molecule type" value="Genomic_DNA"/>
</dbReference>
<protein>
    <submittedName>
        <fullName evidence="1">Uncharacterized protein</fullName>
    </submittedName>
</protein>
<evidence type="ECO:0000313" key="2">
    <source>
        <dbReference type="Proteomes" id="UP000265520"/>
    </source>
</evidence>
<organism evidence="1 2">
    <name type="scientific">Trifolium medium</name>
    <dbReference type="NCBI Taxonomy" id="97028"/>
    <lineage>
        <taxon>Eukaryota</taxon>
        <taxon>Viridiplantae</taxon>
        <taxon>Streptophyta</taxon>
        <taxon>Embryophyta</taxon>
        <taxon>Tracheophyta</taxon>
        <taxon>Spermatophyta</taxon>
        <taxon>Magnoliopsida</taxon>
        <taxon>eudicotyledons</taxon>
        <taxon>Gunneridae</taxon>
        <taxon>Pentapetalae</taxon>
        <taxon>rosids</taxon>
        <taxon>fabids</taxon>
        <taxon>Fabales</taxon>
        <taxon>Fabaceae</taxon>
        <taxon>Papilionoideae</taxon>
        <taxon>50 kb inversion clade</taxon>
        <taxon>NPAAA clade</taxon>
        <taxon>Hologalegina</taxon>
        <taxon>IRL clade</taxon>
        <taxon>Trifolieae</taxon>
        <taxon>Trifolium</taxon>
    </lineage>
</organism>